<dbReference type="Pfam" id="PF09397">
    <property type="entry name" value="FtsK_gamma"/>
    <property type="match status" value="1"/>
</dbReference>
<dbReference type="Gene3D" id="3.30.980.40">
    <property type="match status" value="1"/>
</dbReference>
<dbReference type="SMART" id="SM00843">
    <property type="entry name" value="Ftsk_gamma"/>
    <property type="match status" value="1"/>
</dbReference>
<dbReference type="AlphaFoldDB" id="A0A0R1ZTX6"/>
<feature type="region of interest" description="Disordered" evidence="10">
    <location>
        <begin position="734"/>
        <end position="757"/>
    </location>
</feature>
<dbReference type="PANTHER" id="PTHR22683:SF41">
    <property type="entry name" value="DNA TRANSLOCASE FTSK"/>
    <property type="match status" value="1"/>
</dbReference>
<evidence type="ECO:0000256" key="4">
    <source>
        <dbReference type="ARBA" id="ARBA00022741"/>
    </source>
</evidence>
<comment type="caution">
    <text evidence="13">The sequence shown here is derived from an EMBL/GenBank/DDBJ whole genome shotgun (WGS) entry which is preliminary data.</text>
</comment>
<gene>
    <name evidence="13" type="ORF">FC18_GL001249</name>
</gene>
<dbReference type="EMBL" id="AYYO01000019">
    <property type="protein sequence ID" value="KRM55531.1"/>
    <property type="molecule type" value="Genomic_DNA"/>
</dbReference>
<keyword evidence="14" id="KW-1185">Reference proteome</keyword>
<dbReference type="Gene3D" id="3.40.50.300">
    <property type="entry name" value="P-loop containing nucleotide triphosphate hydrolases"/>
    <property type="match status" value="1"/>
</dbReference>
<evidence type="ECO:0000256" key="11">
    <source>
        <dbReference type="SAM" id="Phobius"/>
    </source>
</evidence>
<feature type="region of interest" description="Disordered" evidence="10">
    <location>
        <begin position="192"/>
        <end position="211"/>
    </location>
</feature>
<dbReference type="InterPro" id="IPR003593">
    <property type="entry name" value="AAA+_ATPase"/>
</dbReference>
<evidence type="ECO:0000259" key="12">
    <source>
        <dbReference type="PROSITE" id="PS50901"/>
    </source>
</evidence>
<dbReference type="InterPro" id="IPR036390">
    <property type="entry name" value="WH_DNA-bd_sf"/>
</dbReference>
<dbReference type="PATRIC" id="fig|1291052.5.peg.1267"/>
<evidence type="ECO:0000256" key="2">
    <source>
        <dbReference type="ARBA" id="ARBA00006474"/>
    </source>
</evidence>
<feature type="transmembrane region" description="Helical" evidence="11">
    <location>
        <begin position="137"/>
        <end position="155"/>
    </location>
</feature>
<dbReference type="SUPFAM" id="SSF52540">
    <property type="entry name" value="P-loop containing nucleoside triphosphate hydrolases"/>
    <property type="match status" value="1"/>
</dbReference>
<dbReference type="Proteomes" id="UP000051679">
    <property type="component" value="Unassembled WGS sequence"/>
</dbReference>
<comment type="subcellular location">
    <subcellularLocation>
        <location evidence="1">Membrane</location>
        <topology evidence="1">Multi-pass membrane protein</topology>
    </subcellularLocation>
</comment>
<keyword evidence="11" id="KW-0472">Membrane</keyword>
<reference evidence="13 14" key="1">
    <citation type="journal article" date="2015" name="Genome Announc.">
        <title>Expanding the biotechnology potential of lactobacilli through comparative genomics of 213 strains and associated genera.</title>
        <authorList>
            <person name="Sun Z."/>
            <person name="Harris H.M."/>
            <person name="McCann A."/>
            <person name="Guo C."/>
            <person name="Argimon S."/>
            <person name="Zhang W."/>
            <person name="Yang X."/>
            <person name="Jeffery I.B."/>
            <person name="Cooney J.C."/>
            <person name="Kagawa T.F."/>
            <person name="Liu W."/>
            <person name="Song Y."/>
            <person name="Salvetti E."/>
            <person name="Wrobel A."/>
            <person name="Rasinkangas P."/>
            <person name="Parkhill J."/>
            <person name="Rea M.C."/>
            <person name="O'Sullivan O."/>
            <person name="Ritari J."/>
            <person name="Douillard F.P."/>
            <person name="Paul Ross R."/>
            <person name="Yang R."/>
            <person name="Briner A.E."/>
            <person name="Felis G.E."/>
            <person name="de Vos W.M."/>
            <person name="Barrangou R."/>
            <person name="Klaenhammer T.R."/>
            <person name="Caufield P.W."/>
            <person name="Cui Y."/>
            <person name="Zhang H."/>
            <person name="O'Toole P.W."/>
        </authorList>
    </citation>
    <scope>NUCLEOTIDE SEQUENCE [LARGE SCALE GENOMIC DNA]</scope>
    <source>
        <strain evidence="13 14">DSM 20505</strain>
    </source>
</reference>
<name>A0A0R1ZTX6_9LACO</name>
<evidence type="ECO:0000256" key="7">
    <source>
        <dbReference type="ARBA" id="ARBA00023125"/>
    </source>
</evidence>
<evidence type="ECO:0000313" key="14">
    <source>
        <dbReference type="Proteomes" id="UP000051679"/>
    </source>
</evidence>
<accession>A0A0R1ZTX6</accession>
<comment type="subunit">
    <text evidence="8">Homohexamer. Forms a ring that surrounds DNA.</text>
</comment>
<dbReference type="InterPro" id="IPR002543">
    <property type="entry name" value="FtsK_dom"/>
</dbReference>
<organism evidence="13 14">
    <name type="scientific">Lacticaseibacillus sharpeae JCM 1186 = DSM 20505</name>
    <dbReference type="NCBI Taxonomy" id="1291052"/>
    <lineage>
        <taxon>Bacteria</taxon>
        <taxon>Bacillati</taxon>
        <taxon>Bacillota</taxon>
        <taxon>Bacilli</taxon>
        <taxon>Lactobacillales</taxon>
        <taxon>Lactobacillaceae</taxon>
        <taxon>Lacticaseibacillus</taxon>
    </lineage>
</organism>
<comment type="similarity">
    <text evidence="2">Belongs to the FtsK/SpoIIIE/SftA family.</text>
</comment>
<dbReference type="GO" id="GO:0003677">
    <property type="term" value="F:DNA binding"/>
    <property type="evidence" value="ECO:0007669"/>
    <property type="project" value="UniProtKB-KW"/>
</dbReference>
<dbReference type="PROSITE" id="PS50901">
    <property type="entry name" value="FTSK"/>
    <property type="match status" value="1"/>
</dbReference>
<dbReference type="InterPro" id="IPR036388">
    <property type="entry name" value="WH-like_DNA-bd_sf"/>
</dbReference>
<proteinExistence type="inferred from homology"/>
<dbReference type="Pfam" id="PF01580">
    <property type="entry name" value="FtsK_SpoIIIE"/>
    <property type="match status" value="1"/>
</dbReference>
<dbReference type="STRING" id="1291052.FC18_GL001249"/>
<feature type="transmembrane region" description="Helical" evidence="11">
    <location>
        <begin position="106"/>
        <end position="125"/>
    </location>
</feature>
<dbReference type="InterPro" id="IPR050206">
    <property type="entry name" value="FtsK/SpoIIIE/SftA"/>
</dbReference>
<evidence type="ECO:0000256" key="1">
    <source>
        <dbReference type="ARBA" id="ARBA00004141"/>
    </source>
</evidence>
<feature type="binding site" evidence="9">
    <location>
        <begin position="440"/>
        <end position="447"/>
    </location>
    <ligand>
        <name>ATP</name>
        <dbReference type="ChEBI" id="CHEBI:30616"/>
    </ligand>
</feature>
<protein>
    <recommendedName>
        <fullName evidence="3">DNA translocase FtsK</fullName>
    </recommendedName>
</protein>
<evidence type="ECO:0000256" key="8">
    <source>
        <dbReference type="ARBA" id="ARBA00025923"/>
    </source>
</evidence>
<dbReference type="GO" id="GO:0005524">
    <property type="term" value="F:ATP binding"/>
    <property type="evidence" value="ECO:0007669"/>
    <property type="project" value="UniProtKB-UniRule"/>
</dbReference>
<evidence type="ECO:0000256" key="5">
    <source>
        <dbReference type="ARBA" id="ARBA00022829"/>
    </source>
</evidence>
<dbReference type="InterPro" id="IPR041027">
    <property type="entry name" value="FtsK_alpha"/>
</dbReference>
<evidence type="ECO:0000256" key="6">
    <source>
        <dbReference type="ARBA" id="ARBA00022840"/>
    </source>
</evidence>
<dbReference type="InterPro" id="IPR027417">
    <property type="entry name" value="P-loop_NTPase"/>
</dbReference>
<evidence type="ECO:0000256" key="3">
    <source>
        <dbReference type="ARBA" id="ARBA00020887"/>
    </source>
</evidence>
<feature type="region of interest" description="Disordered" evidence="10">
    <location>
        <begin position="262"/>
        <end position="292"/>
    </location>
</feature>
<keyword evidence="11" id="KW-1133">Transmembrane helix</keyword>
<evidence type="ECO:0000313" key="13">
    <source>
        <dbReference type="EMBL" id="KRM55531.1"/>
    </source>
</evidence>
<dbReference type="CDD" id="cd01127">
    <property type="entry name" value="TrwB_TraG_TraD_VirD4"/>
    <property type="match status" value="1"/>
</dbReference>
<keyword evidence="6 9" id="KW-0067">ATP-binding</keyword>
<feature type="transmembrane region" description="Helical" evidence="11">
    <location>
        <begin position="65"/>
        <end position="86"/>
    </location>
</feature>
<dbReference type="Gene3D" id="1.10.10.10">
    <property type="entry name" value="Winged helix-like DNA-binding domain superfamily/Winged helix DNA-binding domain"/>
    <property type="match status" value="1"/>
</dbReference>
<keyword evidence="11" id="KW-0812">Transmembrane</keyword>
<dbReference type="SMART" id="SM00382">
    <property type="entry name" value="AAA"/>
    <property type="match status" value="1"/>
</dbReference>
<evidence type="ECO:0000256" key="9">
    <source>
        <dbReference type="PROSITE-ProRule" id="PRU00289"/>
    </source>
</evidence>
<sequence length="757" mass="81454">MNWFGAGITAFGLLALFHPGMLGVTIANVLRLLGGDTYLALAVAFIFVGAWMVVAGHMPPLRKRVIWGIALMYLASLIGFTGYVMHASNVHAHFWSATWFILKTDFAALTTGTPAGGGLLGALIYTGTYPLLGQVGSYIVAGIIALVGLCLFFGIQSSQIFDVLHRIGHALAEGVSRIRTAISDWHERQLSGQANKPAKGKHAAVQPARTTDEVDAKELPAAHEFTDPLAGQDIPEPEFKINVADTPIPDPITDSAATLAPAPTAADKADNAADSDAEIVTGDPTDDYKLPPLDILSQPAPVDQREEQDAIRVNRGKLERTFASFGVDVKVTAATLGPSITKYEIQPAIGVKVSKIVNLADDLALALAAKDIRIEAPIPGKSLIGIEVPNQHIRTVGYKDVLRATPAHPDKPLEVPLGQDVAGSIVTADLAKMPHMLIAGATGSGKSVMINVIITSLLMRTKPTTVRLMLIDPKKVELSVYDGVPHLLAPVVTEAKRAPAALNKILQEMERRYERFAAAGVRNMGEYNRKVSENPDEGLSKMPYIVVIVDELADLMMVAGAEIETAIIRIGQMARAAGIHMIIATQRPSVDVITGLIKANIPSRMAFAVSSGVDSRTILDANGAEKLLGRGDMLYDPIDMNKPQRVQGAFIPSADVEAVVKFITDQVKPAYDEQMIPTAEDEKQEEGGDSDDELFDDALKFVREKQSASTSMLQRRFRIGYNRAARLIDDLENRGYIGPADGSKPRKVFAKAPGENE</sequence>
<dbReference type="Pfam" id="PF17854">
    <property type="entry name" value="FtsK_alpha"/>
    <property type="match status" value="1"/>
</dbReference>
<feature type="domain" description="FtsK" evidence="12">
    <location>
        <begin position="423"/>
        <end position="616"/>
    </location>
</feature>
<keyword evidence="4 9" id="KW-0547">Nucleotide-binding</keyword>
<keyword evidence="5" id="KW-0159">Chromosome partition</keyword>
<dbReference type="InterPro" id="IPR018541">
    <property type="entry name" value="Ftsk_gamma"/>
</dbReference>
<evidence type="ECO:0000256" key="10">
    <source>
        <dbReference type="SAM" id="MobiDB-lite"/>
    </source>
</evidence>
<dbReference type="GO" id="GO:0016020">
    <property type="term" value="C:membrane"/>
    <property type="evidence" value="ECO:0007669"/>
    <property type="project" value="UniProtKB-SubCell"/>
</dbReference>
<dbReference type="PANTHER" id="PTHR22683">
    <property type="entry name" value="SPORULATION PROTEIN RELATED"/>
    <property type="match status" value="1"/>
</dbReference>
<feature type="transmembrane region" description="Helical" evidence="11">
    <location>
        <begin position="38"/>
        <end position="58"/>
    </location>
</feature>
<dbReference type="SUPFAM" id="SSF46785">
    <property type="entry name" value="Winged helix' DNA-binding domain"/>
    <property type="match status" value="1"/>
</dbReference>
<dbReference type="GO" id="GO:0007059">
    <property type="term" value="P:chromosome segregation"/>
    <property type="evidence" value="ECO:0007669"/>
    <property type="project" value="UniProtKB-KW"/>
</dbReference>
<keyword evidence="7" id="KW-0238">DNA-binding</keyword>